<evidence type="ECO:0000259" key="1">
    <source>
        <dbReference type="PROSITE" id="PS51352"/>
    </source>
</evidence>
<dbReference type="EMBL" id="CAFBPN010000090">
    <property type="protein sequence ID" value="CAB5027848.1"/>
    <property type="molecule type" value="Genomic_DNA"/>
</dbReference>
<accession>A0A6J7RH15</accession>
<gene>
    <name evidence="2" type="ORF">UFOPK4098_01282</name>
    <name evidence="3" type="ORF">UFOPK4347_00272</name>
</gene>
<dbReference type="Gene3D" id="1.25.40.10">
    <property type="entry name" value="Tetratricopeptide repeat domain"/>
    <property type="match status" value="1"/>
</dbReference>
<sequence length="254" mass="27877">MKTSHSGRDATYADADSVIYMAIDVTEATFQAEVLERSATIPVVVDLWSPRSPACPPFSAMVEKVVAATQGQVYLVRVNVDESPQIAQAFQLQSVPALYALKDGKVFDGFMGAQPEEVVQKFIEVLLPSPESQMMRGLLDAGDEESLRVALSIEPGNSEAVVAMARIMVRTERATEALQLLARVPENEDVRKVAASARLALDPVDDFDTQLVELLATVKFDEVARQKYVDILETMGPDDPRTAKYRKQLTAALF</sequence>
<dbReference type="InterPro" id="IPR011990">
    <property type="entry name" value="TPR-like_helical_dom_sf"/>
</dbReference>
<dbReference type="SUPFAM" id="SSF52833">
    <property type="entry name" value="Thioredoxin-like"/>
    <property type="match status" value="1"/>
</dbReference>
<protein>
    <submittedName>
        <fullName evidence="2">Unannotated protein</fullName>
    </submittedName>
</protein>
<name>A0A6J7RH15_9ZZZZ</name>
<evidence type="ECO:0000313" key="2">
    <source>
        <dbReference type="EMBL" id="CAB5027848.1"/>
    </source>
</evidence>
<dbReference type="Gene3D" id="3.40.30.10">
    <property type="entry name" value="Glutaredoxin"/>
    <property type="match status" value="1"/>
</dbReference>
<dbReference type="PANTHER" id="PTHR45663">
    <property type="entry name" value="GEO12009P1"/>
    <property type="match status" value="1"/>
</dbReference>
<dbReference type="PANTHER" id="PTHR45663:SF11">
    <property type="entry name" value="GEO12009P1"/>
    <property type="match status" value="1"/>
</dbReference>
<reference evidence="2" key="1">
    <citation type="submission" date="2020-05" db="EMBL/GenBank/DDBJ databases">
        <authorList>
            <person name="Chiriac C."/>
            <person name="Salcher M."/>
            <person name="Ghai R."/>
            <person name="Kavagutti S V."/>
        </authorList>
    </citation>
    <scope>NUCLEOTIDE SEQUENCE</scope>
</reference>
<dbReference type="CDD" id="cd02956">
    <property type="entry name" value="ybbN"/>
    <property type="match status" value="1"/>
</dbReference>
<dbReference type="InterPro" id="IPR036249">
    <property type="entry name" value="Thioredoxin-like_sf"/>
</dbReference>
<dbReference type="GO" id="GO:0006950">
    <property type="term" value="P:response to stress"/>
    <property type="evidence" value="ECO:0007669"/>
    <property type="project" value="UniProtKB-ARBA"/>
</dbReference>
<dbReference type="EMBL" id="CAFBQU010000004">
    <property type="protein sequence ID" value="CAB5060337.1"/>
    <property type="molecule type" value="Genomic_DNA"/>
</dbReference>
<dbReference type="InterPro" id="IPR013766">
    <property type="entry name" value="Thioredoxin_domain"/>
</dbReference>
<dbReference type="Pfam" id="PF00085">
    <property type="entry name" value="Thioredoxin"/>
    <property type="match status" value="1"/>
</dbReference>
<dbReference type="GO" id="GO:0045454">
    <property type="term" value="P:cell redox homeostasis"/>
    <property type="evidence" value="ECO:0007669"/>
    <property type="project" value="TreeGrafter"/>
</dbReference>
<dbReference type="PROSITE" id="PS51352">
    <property type="entry name" value="THIOREDOXIN_2"/>
    <property type="match status" value="1"/>
</dbReference>
<evidence type="ECO:0000313" key="3">
    <source>
        <dbReference type="EMBL" id="CAB5060337.1"/>
    </source>
</evidence>
<organism evidence="2">
    <name type="scientific">freshwater metagenome</name>
    <dbReference type="NCBI Taxonomy" id="449393"/>
    <lineage>
        <taxon>unclassified sequences</taxon>
        <taxon>metagenomes</taxon>
        <taxon>ecological metagenomes</taxon>
    </lineage>
</organism>
<proteinExistence type="predicted"/>
<dbReference type="GO" id="GO:0015035">
    <property type="term" value="F:protein-disulfide reductase activity"/>
    <property type="evidence" value="ECO:0007669"/>
    <property type="project" value="TreeGrafter"/>
</dbReference>
<feature type="domain" description="Thioredoxin" evidence="1">
    <location>
        <begin position="1"/>
        <end position="128"/>
    </location>
</feature>
<dbReference type="AlphaFoldDB" id="A0A6J7RH15"/>
<dbReference type="GO" id="GO:0005829">
    <property type="term" value="C:cytosol"/>
    <property type="evidence" value="ECO:0007669"/>
    <property type="project" value="TreeGrafter"/>
</dbReference>
<dbReference type="Pfam" id="PF14561">
    <property type="entry name" value="TPR_20"/>
    <property type="match status" value="1"/>
</dbReference>